<evidence type="ECO:0000313" key="2">
    <source>
        <dbReference type="Proteomes" id="UP000292085"/>
    </source>
</evidence>
<accession>A0A4Q6Y5P2</accession>
<name>A0A4Q6Y5P2_9SPHN</name>
<dbReference type="OrthoDB" id="7577151at2"/>
<dbReference type="Proteomes" id="UP000292085">
    <property type="component" value="Unassembled WGS sequence"/>
</dbReference>
<protein>
    <submittedName>
        <fullName evidence="1">Uncharacterized protein</fullName>
    </submittedName>
</protein>
<gene>
    <name evidence="1" type="ORF">EWE75_10030</name>
</gene>
<evidence type="ECO:0000313" key="1">
    <source>
        <dbReference type="EMBL" id="RZF64506.1"/>
    </source>
</evidence>
<organism evidence="1 2">
    <name type="scientific">Sphingomonas populi</name>
    <dbReference type="NCBI Taxonomy" id="2484750"/>
    <lineage>
        <taxon>Bacteria</taxon>
        <taxon>Pseudomonadati</taxon>
        <taxon>Pseudomonadota</taxon>
        <taxon>Alphaproteobacteria</taxon>
        <taxon>Sphingomonadales</taxon>
        <taxon>Sphingomonadaceae</taxon>
        <taxon>Sphingomonas</taxon>
    </lineage>
</organism>
<dbReference type="EMBL" id="SGIS01000013">
    <property type="protein sequence ID" value="RZF64506.1"/>
    <property type="molecule type" value="Genomic_DNA"/>
</dbReference>
<dbReference type="RefSeq" id="WP_130157001.1">
    <property type="nucleotide sequence ID" value="NZ_SGIS01000013.1"/>
</dbReference>
<keyword evidence="2" id="KW-1185">Reference proteome</keyword>
<reference evidence="1 2" key="1">
    <citation type="submission" date="2019-02" db="EMBL/GenBank/DDBJ databases">
        <authorList>
            <person name="Li Y."/>
        </authorList>
    </citation>
    <scope>NUCLEOTIDE SEQUENCE [LARGE SCALE GENOMIC DNA]</scope>
    <source>
        <strain evidence="1 2">3-7</strain>
    </source>
</reference>
<sequence length="106" mass="11667">MQPTIQEIAAMPFPASREAVRRWLDPDWCRFGPDAEPREVRVSIDYEVTSEESATLTVTARNADEAKSLAIEQLSEGRGKVEVLHARVIDPAAGLQPALPFDGALH</sequence>
<proteinExistence type="predicted"/>
<comment type="caution">
    <text evidence="1">The sequence shown here is derived from an EMBL/GenBank/DDBJ whole genome shotgun (WGS) entry which is preliminary data.</text>
</comment>
<dbReference type="AlphaFoldDB" id="A0A4Q6Y5P2"/>